<dbReference type="Gene3D" id="6.20.240.60">
    <property type="match status" value="1"/>
</dbReference>
<name>A0ABN0W432_9BACI</name>
<comment type="caution">
    <text evidence="3">The sequence shown here is derived from an EMBL/GenBank/DDBJ whole genome shotgun (WGS) entry which is preliminary data.</text>
</comment>
<dbReference type="RefSeq" id="WP_343797614.1">
    <property type="nucleotide sequence ID" value="NZ_BAAADJ010000014.1"/>
</dbReference>
<evidence type="ECO:0000313" key="3">
    <source>
        <dbReference type="EMBL" id="GAA0324569.1"/>
    </source>
</evidence>
<accession>A0ABN0W432</accession>
<gene>
    <name evidence="3" type="ORF">GCM10008967_13910</name>
</gene>
<feature type="domain" description="LysM" evidence="2">
    <location>
        <begin position="26"/>
        <end position="70"/>
    </location>
</feature>
<dbReference type="EMBL" id="BAAADJ010000014">
    <property type="protein sequence ID" value="GAA0324569.1"/>
    <property type="molecule type" value="Genomic_DNA"/>
</dbReference>
<dbReference type="PROSITE" id="PS51782">
    <property type="entry name" value="LYSM"/>
    <property type="match status" value="1"/>
</dbReference>
<keyword evidence="4" id="KW-1185">Reference proteome</keyword>
<dbReference type="Pfam" id="PF07486">
    <property type="entry name" value="Hydrolase_2"/>
    <property type="match status" value="1"/>
</dbReference>
<dbReference type="InterPro" id="IPR018392">
    <property type="entry name" value="LysM"/>
</dbReference>
<dbReference type="InterPro" id="IPR042047">
    <property type="entry name" value="SleB_dom1"/>
</dbReference>
<proteinExistence type="predicted"/>
<dbReference type="InterPro" id="IPR011105">
    <property type="entry name" value="Cell_wall_hydrolase_SleB"/>
</dbReference>
<dbReference type="Proteomes" id="UP001500782">
    <property type="component" value="Unassembled WGS sequence"/>
</dbReference>
<dbReference type="CDD" id="cd00118">
    <property type="entry name" value="LysM"/>
    <property type="match status" value="1"/>
</dbReference>
<dbReference type="PANTHER" id="PTHR33734">
    <property type="entry name" value="LYSM DOMAIN-CONTAINING GPI-ANCHORED PROTEIN 2"/>
    <property type="match status" value="1"/>
</dbReference>
<evidence type="ECO:0000259" key="2">
    <source>
        <dbReference type="PROSITE" id="PS51782"/>
    </source>
</evidence>
<dbReference type="SMART" id="SM00257">
    <property type="entry name" value="LysM"/>
    <property type="match status" value="1"/>
</dbReference>
<dbReference type="PANTHER" id="PTHR33734:SF22">
    <property type="entry name" value="MEMBRANE-BOUND LYTIC MUREIN TRANSGLYCOSYLASE D"/>
    <property type="match status" value="1"/>
</dbReference>
<organism evidence="3 4">
    <name type="scientific">Bacillus carboniphilus</name>
    <dbReference type="NCBI Taxonomy" id="86663"/>
    <lineage>
        <taxon>Bacteria</taxon>
        <taxon>Bacillati</taxon>
        <taxon>Bacillota</taxon>
        <taxon>Bacilli</taxon>
        <taxon>Bacillales</taxon>
        <taxon>Bacillaceae</taxon>
        <taxon>Bacillus</taxon>
    </lineage>
</organism>
<reference evidence="3 4" key="1">
    <citation type="journal article" date="2019" name="Int. J. Syst. Evol. Microbiol.">
        <title>The Global Catalogue of Microorganisms (GCM) 10K type strain sequencing project: providing services to taxonomists for standard genome sequencing and annotation.</title>
        <authorList>
            <consortium name="The Broad Institute Genomics Platform"/>
            <consortium name="The Broad Institute Genome Sequencing Center for Infectious Disease"/>
            <person name="Wu L."/>
            <person name="Ma J."/>
        </authorList>
    </citation>
    <scope>NUCLEOTIDE SEQUENCE [LARGE SCALE GENOMIC DNA]</scope>
    <source>
        <strain evidence="3 4">JCM 9731</strain>
    </source>
</reference>
<evidence type="ECO:0000256" key="1">
    <source>
        <dbReference type="SAM" id="SignalP"/>
    </source>
</evidence>
<protein>
    <recommendedName>
        <fullName evidence="2">LysM domain-containing protein</fullName>
    </recommendedName>
</protein>
<dbReference type="InterPro" id="IPR036779">
    <property type="entry name" value="LysM_dom_sf"/>
</dbReference>
<dbReference type="Gene3D" id="1.10.10.2520">
    <property type="entry name" value="Cell wall hydrolase SleB, domain 1"/>
    <property type="match status" value="1"/>
</dbReference>
<feature type="signal peptide" evidence="1">
    <location>
        <begin position="1"/>
        <end position="25"/>
    </location>
</feature>
<dbReference type="SUPFAM" id="SSF54106">
    <property type="entry name" value="LysM domain"/>
    <property type="match status" value="1"/>
</dbReference>
<evidence type="ECO:0000313" key="4">
    <source>
        <dbReference type="Proteomes" id="UP001500782"/>
    </source>
</evidence>
<feature type="chain" id="PRO_5047474338" description="LysM domain-containing protein" evidence="1">
    <location>
        <begin position="26"/>
        <end position="195"/>
    </location>
</feature>
<sequence length="195" mass="21103">MKKLVITALISASLFGLGTSTSAQGAVHTVKSGDTLFKISQAYGVSLPSIISLNQNLNPNWIYPGQKIQLPSTLTTEEINLMAKLVHAEAKGEPYAGKVAVATVVLNRVDHKDFPNTVKGVIYEKSNGYYAFSPVANGQINQAADAESYRAVREAIAFRGQGKGSVFFYNPAKITNKWILSRQTTITIGNHVFAK</sequence>
<keyword evidence="1" id="KW-0732">Signal</keyword>
<dbReference type="Gene3D" id="3.10.350.10">
    <property type="entry name" value="LysM domain"/>
    <property type="match status" value="1"/>
</dbReference>
<dbReference type="Pfam" id="PF01476">
    <property type="entry name" value="LysM"/>
    <property type="match status" value="1"/>
</dbReference>